<dbReference type="AlphaFoldDB" id="A0A0F9AYZ7"/>
<proteinExistence type="predicted"/>
<name>A0A0F9AYZ7_9ZZZZ</name>
<dbReference type="EMBL" id="LAZR01052143">
    <property type="protein sequence ID" value="KKK83609.1"/>
    <property type="molecule type" value="Genomic_DNA"/>
</dbReference>
<protein>
    <submittedName>
        <fullName evidence="1">Uncharacterized protein</fullName>
    </submittedName>
</protein>
<organism evidence="1">
    <name type="scientific">marine sediment metagenome</name>
    <dbReference type="NCBI Taxonomy" id="412755"/>
    <lineage>
        <taxon>unclassified sequences</taxon>
        <taxon>metagenomes</taxon>
        <taxon>ecological metagenomes</taxon>
    </lineage>
</organism>
<feature type="non-terminal residue" evidence="1">
    <location>
        <position position="1"/>
    </location>
</feature>
<sequence length="48" mass="5324">KAGRGMPCTRDEADAIRDGMGLDPVTDDTWRKWREGCSAQLDASERKA</sequence>
<gene>
    <name evidence="1" type="ORF">LCGC14_2791690</name>
</gene>
<accession>A0A0F9AYZ7</accession>
<reference evidence="1" key="1">
    <citation type="journal article" date="2015" name="Nature">
        <title>Complex archaea that bridge the gap between prokaryotes and eukaryotes.</title>
        <authorList>
            <person name="Spang A."/>
            <person name="Saw J.H."/>
            <person name="Jorgensen S.L."/>
            <person name="Zaremba-Niedzwiedzka K."/>
            <person name="Martijn J."/>
            <person name="Lind A.E."/>
            <person name="van Eijk R."/>
            <person name="Schleper C."/>
            <person name="Guy L."/>
            <person name="Ettema T.J."/>
        </authorList>
    </citation>
    <scope>NUCLEOTIDE SEQUENCE</scope>
</reference>
<comment type="caution">
    <text evidence="1">The sequence shown here is derived from an EMBL/GenBank/DDBJ whole genome shotgun (WGS) entry which is preliminary data.</text>
</comment>
<evidence type="ECO:0000313" key="1">
    <source>
        <dbReference type="EMBL" id="KKK83609.1"/>
    </source>
</evidence>